<evidence type="ECO:0000313" key="3">
    <source>
        <dbReference type="Proteomes" id="UP000217726"/>
    </source>
</evidence>
<gene>
    <name evidence="2" type="ORF">C7960_1044</name>
    <name evidence="1" type="ORF">SAMN06295989_107100</name>
</gene>
<organism evidence="1 3">
    <name type="scientific">Methanohalophilus euhalobius</name>
    <dbReference type="NCBI Taxonomy" id="51203"/>
    <lineage>
        <taxon>Archaea</taxon>
        <taxon>Methanobacteriati</taxon>
        <taxon>Methanobacteriota</taxon>
        <taxon>Stenosarchaea group</taxon>
        <taxon>Methanomicrobia</taxon>
        <taxon>Methanosarcinales</taxon>
        <taxon>Methanosarcinaceae</taxon>
        <taxon>Methanohalophilus</taxon>
    </lineage>
</organism>
<dbReference type="OrthoDB" id="121526at2157"/>
<reference evidence="2 4" key="3">
    <citation type="submission" date="2019-03" db="EMBL/GenBank/DDBJ databases">
        <title>Subsurface microbial communities from deep shales in Ohio and West Virginia, USA.</title>
        <authorList>
            <person name="Wrighton K."/>
        </authorList>
    </citation>
    <scope>NUCLEOTIDE SEQUENCE [LARGE SCALE GENOMIC DNA]</scope>
    <source>
        <strain evidence="2 4">WG1_MB</strain>
    </source>
</reference>
<sequence length="302" mass="34826">MKKIELIIAYLLIITLVVTPAFAEDLTPPPGDGFSRAEIFRLQHMYLIEENQEIMDFINTFGISDYEIAYINRTHRYKYIIPKGNCSKKLVFLEISKGSDEKWKREIVWVRQIGMNETIPFEPSGPLDDFFTAHPEAENNDTIVSFINSYDPRKWKETPTDMNQTSSLVYLVADRDVFRELMFMEQKGNISWVKTFNELQVSVDKEQALHIAAKEMNSSVSPVDIHVVFRDSHPFWVVTYITGPAVTTFYIDTDEGEIYYYLKDAETDEPGQSSYKVPGFSGMFTLIAFGVSLWIARERGKS</sequence>
<dbReference type="EMBL" id="SMMS01000001">
    <property type="protein sequence ID" value="TCL11847.1"/>
    <property type="molecule type" value="Genomic_DNA"/>
</dbReference>
<evidence type="ECO:0000313" key="2">
    <source>
        <dbReference type="EMBL" id="TCL11847.1"/>
    </source>
</evidence>
<accession>A0A285G2G7</accession>
<keyword evidence="3" id="KW-1185">Reference proteome</keyword>
<dbReference type="Proteomes" id="UP000217726">
    <property type="component" value="Unassembled WGS sequence"/>
</dbReference>
<reference evidence="3" key="2">
    <citation type="submission" date="2017-09" db="EMBL/GenBank/DDBJ databases">
        <authorList>
            <person name="Varghese N."/>
            <person name="Submissions S."/>
        </authorList>
    </citation>
    <scope>NUCLEOTIDE SEQUENCE [LARGE SCALE GENOMIC DNA]</scope>
    <source>
        <strain evidence="3">WG-1MB</strain>
    </source>
</reference>
<name>A0A285G2G7_9EURY</name>
<dbReference type="EMBL" id="OBDR01000007">
    <property type="protein sequence ID" value="SNY17715.1"/>
    <property type="molecule type" value="Genomic_DNA"/>
</dbReference>
<dbReference type="RefSeq" id="WP_096712589.1">
    <property type="nucleotide sequence ID" value="NZ_OBDR01000007.1"/>
</dbReference>
<evidence type="ECO:0000313" key="4">
    <source>
        <dbReference type="Proteomes" id="UP000295404"/>
    </source>
</evidence>
<dbReference type="Proteomes" id="UP000295404">
    <property type="component" value="Unassembled WGS sequence"/>
</dbReference>
<evidence type="ECO:0000313" key="1">
    <source>
        <dbReference type="EMBL" id="SNY17715.1"/>
    </source>
</evidence>
<proteinExistence type="predicted"/>
<reference evidence="1" key="1">
    <citation type="submission" date="2017-09" db="EMBL/GenBank/DDBJ databases">
        <authorList>
            <person name="Ehlers B."/>
            <person name="Leendertz F.H."/>
        </authorList>
    </citation>
    <scope>NUCLEOTIDE SEQUENCE [LARGE SCALE GENOMIC DNA]</scope>
    <source>
        <strain evidence="1">WG-1MB</strain>
    </source>
</reference>
<dbReference type="AlphaFoldDB" id="A0A285G2G7"/>
<protein>
    <submittedName>
        <fullName evidence="1">Uncharacterized protein</fullName>
    </submittedName>
</protein>